<dbReference type="InterPro" id="IPR036271">
    <property type="entry name" value="Tet_transcr_reg_TetR-rel_C_sf"/>
</dbReference>
<accession>A0A7Y2PZV0</accession>
<keyword evidence="1" id="KW-0678">Repressor</keyword>
<dbReference type="InterPro" id="IPR050109">
    <property type="entry name" value="HTH-type_TetR-like_transc_reg"/>
</dbReference>
<dbReference type="SUPFAM" id="SSF48498">
    <property type="entry name" value="Tetracyclin repressor-like, C-terminal domain"/>
    <property type="match status" value="1"/>
</dbReference>
<dbReference type="InterPro" id="IPR039538">
    <property type="entry name" value="BetI_C"/>
</dbReference>
<dbReference type="PANTHER" id="PTHR30055">
    <property type="entry name" value="HTH-TYPE TRANSCRIPTIONAL REGULATOR RUTR"/>
    <property type="match status" value="1"/>
</dbReference>
<evidence type="ECO:0000256" key="5">
    <source>
        <dbReference type="PROSITE-ProRule" id="PRU00335"/>
    </source>
</evidence>
<protein>
    <submittedName>
        <fullName evidence="7">TetR/AcrR family transcriptional regulator</fullName>
    </submittedName>
</protein>
<reference evidence="7 8" key="1">
    <citation type="submission" date="2020-05" db="EMBL/GenBank/DDBJ databases">
        <title>MicrobeNet Type strains.</title>
        <authorList>
            <person name="Nicholson A.C."/>
        </authorList>
    </citation>
    <scope>NUCLEOTIDE SEQUENCE [LARGE SCALE GENOMIC DNA]</scope>
    <source>
        <strain evidence="7 8">JCM 14282</strain>
    </source>
</reference>
<evidence type="ECO:0000256" key="4">
    <source>
        <dbReference type="ARBA" id="ARBA00023163"/>
    </source>
</evidence>
<dbReference type="Gene3D" id="1.10.357.10">
    <property type="entry name" value="Tetracycline Repressor, domain 2"/>
    <property type="match status" value="1"/>
</dbReference>
<dbReference type="InterPro" id="IPR009057">
    <property type="entry name" value="Homeodomain-like_sf"/>
</dbReference>
<dbReference type="PANTHER" id="PTHR30055:SF223">
    <property type="entry name" value="HTH-TYPE TRANSCRIPTIONAL REGULATOR UIDR"/>
    <property type="match status" value="1"/>
</dbReference>
<dbReference type="RefSeq" id="WP_167038369.1">
    <property type="nucleotide sequence ID" value="NZ_BAAANA010000001.1"/>
</dbReference>
<dbReference type="GO" id="GO:0000976">
    <property type="term" value="F:transcription cis-regulatory region binding"/>
    <property type="evidence" value="ECO:0007669"/>
    <property type="project" value="TreeGrafter"/>
</dbReference>
<evidence type="ECO:0000313" key="7">
    <source>
        <dbReference type="EMBL" id="NNH04856.1"/>
    </source>
</evidence>
<keyword evidence="4" id="KW-0804">Transcription</keyword>
<feature type="domain" description="HTH tetR-type" evidence="6">
    <location>
        <begin position="8"/>
        <end position="68"/>
    </location>
</feature>
<name>A0A7Y2PZV0_9MICO</name>
<evidence type="ECO:0000256" key="1">
    <source>
        <dbReference type="ARBA" id="ARBA00022491"/>
    </source>
</evidence>
<organism evidence="7 8">
    <name type="scientific">Microbacterium ulmi</name>
    <dbReference type="NCBI Taxonomy" id="179095"/>
    <lineage>
        <taxon>Bacteria</taxon>
        <taxon>Bacillati</taxon>
        <taxon>Actinomycetota</taxon>
        <taxon>Actinomycetes</taxon>
        <taxon>Micrococcales</taxon>
        <taxon>Microbacteriaceae</taxon>
        <taxon>Microbacterium</taxon>
    </lineage>
</organism>
<evidence type="ECO:0000256" key="2">
    <source>
        <dbReference type="ARBA" id="ARBA00023015"/>
    </source>
</evidence>
<keyword evidence="8" id="KW-1185">Reference proteome</keyword>
<comment type="caution">
    <text evidence="7">The sequence shown here is derived from an EMBL/GenBank/DDBJ whole genome shotgun (WGS) entry which is preliminary data.</text>
</comment>
<dbReference type="PROSITE" id="PS50977">
    <property type="entry name" value="HTH_TETR_2"/>
    <property type="match status" value="1"/>
</dbReference>
<sequence>MPKVVDHDRRRDEIIRATWRIIAEEGIGAATTRRIAEVTGRANGVLLYYFPNKAAVLRAALTYAFDETNRRADAVAPVRHGLSGLRTLCHEIMPLDELRRMEARIVLTFWASALTSPETAELFADLMAIWRAEISQRLDEAKGDGDVDDGLDVTATADALLSLLMGLQALACLTPDETDAERQLAELELFLGRLGPA</sequence>
<dbReference type="EMBL" id="JABEMB010000024">
    <property type="protein sequence ID" value="NNH04856.1"/>
    <property type="molecule type" value="Genomic_DNA"/>
</dbReference>
<dbReference type="InterPro" id="IPR001647">
    <property type="entry name" value="HTH_TetR"/>
</dbReference>
<proteinExistence type="predicted"/>
<dbReference type="SUPFAM" id="SSF46689">
    <property type="entry name" value="Homeodomain-like"/>
    <property type="match status" value="1"/>
</dbReference>
<dbReference type="Proteomes" id="UP000543598">
    <property type="component" value="Unassembled WGS sequence"/>
</dbReference>
<keyword evidence="3 5" id="KW-0238">DNA-binding</keyword>
<evidence type="ECO:0000259" key="6">
    <source>
        <dbReference type="PROSITE" id="PS50977"/>
    </source>
</evidence>
<gene>
    <name evidence="7" type="ORF">HLA99_13465</name>
</gene>
<dbReference type="AlphaFoldDB" id="A0A7Y2PZV0"/>
<dbReference type="GO" id="GO:0003700">
    <property type="term" value="F:DNA-binding transcription factor activity"/>
    <property type="evidence" value="ECO:0007669"/>
    <property type="project" value="TreeGrafter"/>
</dbReference>
<dbReference type="Pfam" id="PF00440">
    <property type="entry name" value="TetR_N"/>
    <property type="match status" value="1"/>
</dbReference>
<keyword evidence="2" id="KW-0805">Transcription regulation</keyword>
<feature type="DNA-binding region" description="H-T-H motif" evidence="5">
    <location>
        <begin position="31"/>
        <end position="50"/>
    </location>
</feature>
<evidence type="ECO:0000313" key="8">
    <source>
        <dbReference type="Proteomes" id="UP000543598"/>
    </source>
</evidence>
<evidence type="ECO:0000256" key="3">
    <source>
        <dbReference type="ARBA" id="ARBA00023125"/>
    </source>
</evidence>
<dbReference type="Pfam" id="PF13977">
    <property type="entry name" value="TetR_C_6"/>
    <property type="match status" value="1"/>
</dbReference>